<feature type="chain" id="PRO_5032493124" description="VCBS repeat-containing protein" evidence="3">
    <location>
        <begin position="28"/>
        <end position="543"/>
    </location>
</feature>
<organism evidence="4 5">
    <name type="scientific">Acidaminococcus fermentans</name>
    <dbReference type="NCBI Taxonomy" id="905"/>
    <lineage>
        <taxon>Bacteria</taxon>
        <taxon>Bacillati</taxon>
        <taxon>Bacillota</taxon>
        <taxon>Negativicutes</taxon>
        <taxon>Acidaminococcales</taxon>
        <taxon>Acidaminococcaceae</taxon>
        <taxon>Acidaminococcus</taxon>
    </lineage>
</organism>
<dbReference type="OMA" id="KSSFMGD"/>
<comment type="caution">
    <text evidence="4">The sequence shown here is derived from an EMBL/GenBank/DDBJ whole genome shotgun (WGS) entry which is preliminary data.</text>
</comment>
<dbReference type="Gene3D" id="2.130.10.130">
    <property type="entry name" value="Integrin alpha, N-terminal"/>
    <property type="match status" value="1"/>
</dbReference>
<evidence type="ECO:0008006" key="6">
    <source>
        <dbReference type="Google" id="ProtNLM"/>
    </source>
</evidence>
<dbReference type="AlphaFoldDB" id="A0A1H2VLV8"/>
<dbReference type="SUPFAM" id="SSF69318">
    <property type="entry name" value="Integrin alpha N-terminal domain"/>
    <property type="match status" value="1"/>
</dbReference>
<accession>A0A1H2VLV8</accession>
<evidence type="ECO:0000256" key="3">
    <source>
        <dbReference type="SAM" id="SignalP"/>
    </source>
</evidence>
<feature type="region of interest" description="Disordered" evidence="2">
    <location>
        <begin position="519"/>
        <end position="543"/>
    </location>
</feature>
<proteinExistence type="predicted"/>
<dbReference type="Proteomes" id="UP000182379">
    <property type="component" value="Unassembled WGS sequence"/>
</dbReference>
<gene>
    <name evidence="4" type="ORF">SAMN05216495_10490</name>
</gene>
<dbReference type="GeneID" id="78333993"/>
<protein>
    <recommendedName>
        <fullName evidence="6">VCBS repeat-containing protein</fullName>
    </recommendedName>
</protein>
<dbReference type="EMBL" id="FNOP01000004">
    <property type="protein sequence ID" value="SDW69355.1"/>
    <property type="molecule type" value="Genomic_DNA"/>
</dbReference>
<dbReference type="RefSeq" id="WP_012937641.1">
    <property type="nucleotide sequence ID" value="NZ_CALAKB010000016.1"/>
</dbReference>
<dbReference type="Pfam" id="PF01839">
    <property type="entry name" value="FG-GAP"/>
    <property type="match status" value="1"/>
</dbReference>
<evidence type="ECO:0000256" key="1">
    <source>
        <dbReference type="ARBA" id="ARBA00022729"/>
    </source>
</evidence>
<sequence length="543" mass="59862">MEQPIRKKIILSLALAGSLCLPVLAAAAPVQDLRTFAQTAGSGKGEGPAAQKMAGKPSAVKEARDRKKAETPAAGKDRNRPDQKPDDLHRTREVDFTVQRGQLLSEAIGDIDGDGVDEVVDLMGNPAVEKSSFMGDLYLIAREFGPRGQNRVKYYYRPQNLGGYNAYLTLADVTGDGYPDVIIASPSGGSGGMVSYRILDVIDGKFQEIFGQEENRGVSMAGTYLPGWRARLSFPTLKQDITLDLANEKDAYRNLNVYNEDGSLKESGLRPYIQNLSQLSALDVNGDGVDEVVTIQKVLGVLNADPLGVVRTVWEYRAGGWEPRTVGFQAELYSKPTFSSSDKVTGEGGYEIVSLKVPTDNGAVEYPHFQKLDGKLAWKLNHVLESFVRSQLKNVTIGTRLNLDYDVKYSGRHYASLMVLGLLTDRDRSQAITRCWNFNMDTGEEVPLKDMIRPWGKFWKMVEKETAAGGQALKPEDVTGYYFDGEVLGLLYGDQKEVDLEAEKALPFLTKNRPGEVFLTSQSNEGNMKKEAKTEEKNGKTSK</sequence>
<name>A0A1H2VLV8_ACIFE</name>
<dbReference type="InterPro" id="IPR028994">
    <property type="entry name" value="Integrin_alpha_N"/>
</dbReference>
<feature type="compositionally biased region" description="Basic and acidic residues" evidence="2">
    <location>
        <begin position="59"/>
        <end position="95"/>
    </location>
</feature>
<dbReference type="InterPro" id="IPR013517">
    <property type="entry name" value="FG-GAP"/>
</dbReference>
<evidence type="ECO:0000313" key="5">
    <source>
        <dbReference type="Proteomes" id="UP000182379"/>
    </source>
</evidence>
<keyword evidence="1 3" id="KW-0732">Signal</keyword>
<feature type="compositionally biased region" description="Basic and acidic residues" evidence="2">
    <location>
        <begin position="527"/>
        <end position="543"/>
    </location>
</feature>
<feature type="region of interest" description="Disordered" evidence="2">
    <location>
        <begin position="39"/>
        <end position="95"/>
    </location>
</feature>
<evidence type="ECO:0000256" key="2">
    <source>
        <dbReference type="SAM" id="MobiDB-lite"/>
    </source>
</evidence>
<feature type="signal peptide" evidence="3">
    <location>
        <begin position="1"/>
        <end position="27"/>
    </location>
</feature>
<reference evidence="4 5" key="1">
    <citation type="submission" date="2016-10" db="EMBL/GenBank/DDBJ databases">
        <authorList>
            <person name="Varghese N."/>
            <person name="Submissions S."/>
        </authorList>
    </citation>
    <scope>NUCLEOTIDE SEQUENCE [LARGE SCALE GENOMIC DNA]</scope>
    <source>
        <strain evidence="4 5">WCC6</strain>
    </source>
</reference>
<evidence type="ECO:0000313" key="4">
    <source>
        <dbReference type="EMBL" id="SDW69355.1"/>
    </source>
</evidence>